<dbReference type="EMBL" id="JAKKSL010000003">
    <property type="protein sequence ID" value="MCI2284916.1"/>
    <property type="molecule type" value="Genomic_DNA"/>
</dbReference>
<dbReference type="RefSeq" id="WP_242287390.1">
    <property type="nucleotide sequence ID" value="NZ_JAKKSL010000003.1"/>
</dbReference>
<sequence>MLKEKTYQKCRYLLSPVSLFTLCFTLIAIFLYSMESQAMFGFFKKTEVQLSPPVKGRITDNGQPLSGVEVVRELFYSGYDKKNAIIDYALTNTQGEFSFDEIVVKSRSPSDIFGQNLPVSQEIYIKKETNEHEDDMFLLWGASKHWRSSPPLNNLMLQLNADLQNKEVDQMVDTTGYNTRNEQLVSTICHWENDKVTTYYNNEVIRSYEEIN</sequence>
<dbReference type="InterPro" id="IPR046474">
    <property type="entry name" value="DUF6795"/>
</dbReference>
<keyword evidence="1" id="KW-1133">Transmembrane helix</keyword>
<organism evidence="3 4">
    <name type="scientific">Colwellia maritima</name>
    <dbReference type="NCBI Taxonomy" id="2912588"/>
    <lineage>
        <taxon>Bacteria</taxon>
        <taxon>Pseudomonadati</taxon>
        <taxon>Pseudomonadota</taxon>
        <taxon>Gammaproteobacteria</taxon>
        <taxon>Alteromonadales</taxon>
        <taxon>Colwelliaceae</taxon>
        <taxon>Colwellia</taxon>
    </lineage>
</organism>
<keyword evidence="1" id="KW-0472">Membrane</keyword>
<gene>
    <name evidence="3" type="ORF">L3081_17870</name>
</gene>
<feature type="domain" description="DUF6795" evidence="2">
    <location>
        <begin position="54"/>
        <end position="165"/>
    </location>
</feature>
<feature type="transmembrane region" description="Helical" evidence="1">
    <location>
        <begin position="12"/>
        <end position="34"/>
    </location>
</feature>
<protein>
    <submittedName>
        <fullName evidence="3">DUF4198 domain-containing protein</fullName>
    </submittedName>
</protein>
<reference evidence="3" key="1">
    <citation type="submission" date="2022-01" db="EMBL/GenBank/DDBJ databases">
        <title>Colwellia maritima, isolated from seawater.</title>
        <authorList>
            <person name="Kristyanto S."/>
            <person name="Jung J."/>
            <person name="Jeon C.O."/>
        </authorList>
    </citation>
    <scope>NUCLEOTIDE SEQUENCE</scope>
    <source>
        <strain evidence="3">MSW7</strain>
    </source>
</reference>
<evidence type="ECO:0000256" key="1">
    <source>
        <dbReference type="SAM" id="Phobius"/>
    </source>
</evidence>
<keyword evidence="1" id="KW-0812">Transmembrane</keyword>
<comment type="caution">
    <text evidence="3">The sequence shown here is derived from an EMBL/GenBank/DDBJ whole genome shotgun (WGS) entry which is preliminary data.</text>
</comment>
<dbReference type="Pfam" id="PF20598">
    <property type="entry name" value="DUF6795"/>
    <property type="match status" value="1"/>
</dbReference>
<accession>A0ABS9X3X5</accession>
<keyword evidence="4" id="KW-1185">Reference proteome</keyword>
<name>A0ABS9X3X5_9GAMM</name>
<proteinExistence type="predicted"/>
<evidence type="ECO:0000313" key="3">
    <source>
        <dbReference type="EMBL" id="MCI2284916.1"/>
    </source>
</evidence>
<evidence type="ECO:0000313" key="4">
    <source>
        <dbReference type="Proteomes" id="UP001139646"/>
    </source>
</evidence>
<evidence type="ECO:0000259" key="2">
    <source>
        <dbReference type="Pfam" id="PF20598"/>
    </source>
</evidence>
<dbReference type="Proteomes" id="UP001139646">
    <property type="component" value="Unassembled WGS sequence"/>
</dbReference>